<dbReference type="Pfam" id="PF01764">
    <property type="entry name" value="Lipase_3"/>
    <property type="match status" value="1"/>
</dbReference>
<keyword evidence="10" id="KW-1185">Reference proteome</keyword>
<dbReference type="InterPro" id="IPR029058">
    <property type="entry name" value="AB_hydrolase_fold"/>
</dbReference>
<evidence type="ECO:0000256" key="1">
    <source>
        <dbReference type="ARBA" id="ARBA00004123"/>
    </source>
</evidence>
<comment type="caution">
    <text evidence="9">The sequence shown here is derived from an EMBL/GenBank/DDBJ whole genome shotgun (WGS) entry which is preliminary data.</text>
</comment>
<dbReference type="GO" id="GO:0006952">
    <property type="term" value="P:defense response"/>
    <property type="evidence" value="ECO:0007669"/>
    <property type="project" value="UniProtKB-KW"/>
</dbReference>
<evidence type="ECO:0000256" key="3">
    <source>
        <dbReference type="ARBA" id="ARBA00022490"/>
    </source>
</evidence>
<evidence type="ECO:0000313" key="10">
    <source>
        <dbReference type="Proteomes" id="UP001359559"/>
    </source>
</evidence>
<name>A0AAN9KG31_CLITE</name>
<organism evidence="9 10">
    <name type="scientific">Clitoria ternatea</name>
    <name type="common">Butterfly pea</name>
    <dbReference type="NCBI Taxonomy" id="43366"/>
    <lineage>
        <taxon>Eukaryota</taxon>
        <taxon>Viridiplantae</taxon>
        <taxon>Streptophyta</taxon>
        <taxon>Embryophyta</taxon>
        <taxon>Tracheophyta</taxon>
        <taxon>Spermatophyta</taxon>
        <taxon>Magnoliopsida</taxon>
        <taxon>eudicotyledons</taxon>
        <taxon>Gunneridae</taxon>
        <taxon>Pentapetalae</taxon>
        <taxon>rosids</taxon>
        <taxon>fabids</taxon>
        <taxon>Fabales</taxon>
        <taxon>Fabaceae</taxon>
        <taxon>Papilionoideae</taxon>
        <taxon>50 kb inversion clade</taxon>
        <taxon>NPAAA clade</taxon>
        <taxon>indigoferoid/millettioid clade</taxon>
        <taxon>Phaseoleae</taxon>
        <taxon>Clitoria</taxon>
    </lineage>
</organism>
<reference evidence="9 10" key="1">
    <citation type="submission" date="2024-01" db="EMBL/GenBank/DDBJ databases">
        <title>The genomes of 5 underutilized Papilionoideae crops provide insights into root nodulation and disease resistance.</title>
        <authorList>
            <person name="Yuan L."/>
        </authorList>
    </citation>
    <scope>NUCLEOTIDE SEQUENCE [LARGE SCALE GENOMIC DNA]</scope>
    <source>
        <strain evidence="9">LY-2023</strain>
        <tissue evidence="9">Leaf</tissue>
    </source>
</reference>
<dbReference type="InterPro" id="IPR044214">
    <property type="entry name" value="EDS1-like"/>
</dbReference>
<dbReference type="Gene3D" id="3.40.50.1820">
    <property type="entry name" value="alpha/beta hydrolase"/>
    <property type="match status" value="1"/>
</dbReference>
<dbReference type="GO" id="GO:0016787">
    <property type="term" value="F:hydrolase activity"/>
    <property type="evidence" value="ECO:0007669"/>
    <property type="project" value="UniProtKB-KW"/>
</dbReference>
<evidence type="ECO:0000256" key="4">
    <source>
        <dbReference type="ARBA" id="ARBA00022801"/>
    </source>
</evidence>
<proteinExistence type="predicted"/>
<evidence type="ECO:0000256" key="6">
    <source>
        <dbReference type="ARBA" id="ARBA00023242"/>
    </source>
</evidence>
<sequence length="621" mass="70623">MAAGGGGGSISLSESIVVRRERIERACAGSLKVHKSPDRPYHLEKFSRTNPHEVLFSFPASGSAKDWYSQTNFGETKINLDLFPSLKTIGSEDPALVNEAFLERFLHILDTSALAAEVDKAVNKQKQIVFTGHSSGAPIAILATLWTLEKYQTPNSHGGIPPLCITFGSPLVGNHILSHATRREKWSHYFLHYVMRYDIVPRILLAPLSSIDERFEQISKFFIPRAGSFMNESVGREPTRDFYYAIMSNAATVTSHAAAKLMGSTDTTLVTLANFIPLSPYKPFGTYVFYTGSGKLGKQVVVRNHDAVLQLLFFSAQLSNEEEEAQVANRSLLEHTIYGTELQQTLGTLNVVYLDRLENLPLSDDGVEGTDATIHTALNDLGLSTRARLCLRAAAELEKRKSDNEEKIKKKISEEKLAEVGKYRQYWEHLKKGYYDGFREHKNVEDFNANVIRLELAGVWDEIIEKVRGFEVPDEFEGNRKWIDLGTKFRELVEPLDIANYYRHARHYEEGSSSYMIKGRPKRYRYTQKWLEHSLRRPQEPLSTSCFWGEVEELCHLARNKAFDEFKERVVALEGQIQTWYTSNVLPKDVLVEGSTFVKWWKALPPHHKQESCIRKLIIGD</sequence>
<evidence type="ECO:0000313" key="9">
    <source>
        <dbReference type="EMBL" id="KAK7317215.1"/>
    </source>
</evidence>
<evidence type="ECO:0000259" key="7">
    <source>
        <dbReference type="Pfam" id="PF01764"/>
    </source>
</evidence>
<feature type="domain" description="EDS1 EP" evidence="8">
    <location>
        <begin position="420"/>
        <end position="614"/>
    </location>
</feature>
<gene>
    <name evidence="9" type="ORF">RJT34_01255</name>
</gene>
<dbReference type="Pfam" id="PF18117">
    <property type="entry name" value="EDS1_EP"/>
    <property type="match status" value="1"/>
</dbReference>
<dbReference type="PANTHER" id="PTHR47090">
    <property type="entry name" value="PROTEIN EDS1-RELATED"/>
    <property type="match status" value="1"/>
</dbReference>
<dbReference type="SUPFAM" id="SSF53474">
    <property type="entry name" value="alpha/beta-Hydrolases"/>
    <property type="match status" value="1"/>
</dbReference>
<dbReference type="GO" id="GO:0005737">
    <property type="term" value="C:cytoplasm"/>
    <property type="evidence" value="ECO:0007669"/>
    <property type="project" value="UniProtKB-SubCell"/>
</dbReference>
<keyword evidence="6" id="KW-0539">Nucleus</keyword>
<dbReference type="InterPro" id="IPR002921">
    <property type="entry name" value="Fungal_lipase-type"/>
</dbReference>
<feature type="domain" description="Fungal lipase-type" evidence="7">
    <location>
        <begin position="61"/>
        <end position="204"/>
    </location>
</feature>
<evidence type="ECO:0000256" key="5">
    <source>
        <dbReference type="ARBA" id="ARBA00022821"/>
    </source>
</evidence>
<evidence type="ECO:0000256" key="2">
    <source>
        <dbReference type="ARBA" id="ARBA00004496"/>
    </source>
</evidence>
<dbReference type="PANTHER" id="PTHR47090:SF2">
    <property type="entry name" value="PROTEIN EDS1-RELATED"/>
    <property type="match status" value="1"/>
</dbReference>
<dbReference type="AlphaFoldDB" id="A0AAN9KG31"/>
<dbReference type="EMBL" id="JAYKXN010000001">
    <property type="protein sequence ID" value="KAK7317215.1"/>
    <property type="molecule type" value="Genomic_DNA"/>
</dbReference>
<accession>A0AAN9KG31</accession>
<keyword evidence="5" id="KW-0611">Plant defense</keyword>
<comment type="subcellular location">
    <subcellularLocation>
        <location evidence="2">Cytoplasm</location>
    </subcellularLocation>
    <subcellularLocation>
        <location evidence="1">Nucleus</location>
    </subcellularLocation>
</comment>
<keyword evidence="3" id="KW-0963">Cytoplasm</keyword>
<dbReference type="InterPro" id="IPR041266">
    <property type="entry name" value="EDS1_EP"/>
</dbReference>
<dbReference type="GO" id="GO:0005634">
    <property type="term" value="C:nucleus"/>
    <property type="evidence" value="ECO:0007669"/>
    <property type="project" value="UniProtKB-SubCell"/>
</dbReference>
<dbReference type="Proteomes" id="UP001359559">
    <property type="component" value="Unassembled WGS sequence"/>
</dbReference>
<keyword evidence="4" id="KW-0378">Hydrolase</keyword>
<evidence type="ECO:0000259" key="8">
    <source>
        <dbReference type="Pfam" id="PF18117"/>
    </source>
</evidence>
<protein>
    <submittedName>
        <fullName evidence="9">Uncharacterized protein</fullName>
    </submittedName>
</protein>
<dbReference type="GO" id="GO:0006629">
    <property type="term" value="P:lipid metabolic process"/>
    <property type="evidence" value="ECO:0007669"/>
    <property type="project" value="InterPro"/>
</dbReference>